<reference evidence="2 5" key="2">
    <citation type="submission" date="2019-07" db="EMBL/GenBank/DDBJ databases">
        <title>Whole genome shotgun sequence of Halolactibacillus miurensis NBRC 100873.</title>
        <authorList>
            <person name="Hosoyama A."/>
            <person name="Uohara A."/>
            <person name="Ohji S."/>
            <person name="Ichikawa N."/>
        </authorList>
    </citation>
    <scope>NUCLEOTIDE SEQUENCE [LARGE SCALE GENOMIC DNA]</scope>
    <source>
        <strain evidence="2 5">NBRC 100873</strain>
    </source>
</reference>
<reference evidence="3 4" key="1">
    <citation type="submission" date="2016-10" db="EMBL/GenBank/DDBJ databases">
        <authorList>
            <person name="de Groot N.N."/>
        </authorList>
    </citation>
    <scope>NUCLEOTIDE SEQUENCE [LARGE SCALE GENOMIC DNA]</scope>
    <source>
        <strain evidence="3 4">DSM 17074</strain>
    </source>
</reference>
<dbReference type="AlphaFoldDB" id="A0A1I6U1D1"/>
<evidence type="ECO:0000313" key="3">
    <source>
        <dbReference type="EMBL" id="SFS95231.1"/>
    </source>
</evidence>
<dbReference type="EMBL" id="FPAI01000020">
    <property type="protein sequence ID" value="SFS95231.1"/>
    <property type="molecule type" value="Genomic_DNA"/>
</dbReference>
<dbReference type="RefSeq" id="WP_062322393.1">
    <property type="nucleotide sequence ID" value="NZ_FPAI01000020.1"/>
</dbReference>
<dbReference type="EMBL" id="BJWJ01000019">
    <property type="protein sequence ID" value="GEM04904.1"/>
    <property type="molecule type" value="Genomic_DNA"/>
</dbReference>
<name>A0A1I6U1D1_9BACI</name>
<sequence>MRKQMKNKGVIWVIVVLVMCLIGTSVLLYQEKQQETQAFRSLLNRFYVEVDKSLHITSLIIENDTADDEYIERLFINLEVSLNNMTTLLDFVEFAVDDTNFPNGDFAAIASYTSVEDYGEVAYVRRVKEMLTDVKQAMYSEEHNQEDPNLTPEAFNTIVEEATNQAWKYFN</sequence>
<feature type="transmembrane region" description="Helical" evidence="1">
    <location>
        <begin position="9"/>
        <end position="29"/>
    </location>
</feature>
<dbReference type="Proteomes" id="UP000321773">
    <property type="component" value="Unassembled WGS sequence"/>
</dbReference>
<proteinExistence type="predicted"/>
<organism evidence="3 4">
    <name type="scientific">Halolactibacillus miurensis</name>
    <dbReference type="NCBI Taxonomy" id="306541"/>
    <lineage>
        <taxon>Bacteria</taxon>
        <taxon>Bacillati</taxon>
        <taxon>Bacillota</taxon>
        <taxon>Bacilli</taxon>
        <taxon>Bacillales</taxon>
        <taxon>Bacillaceae</taxon>
        <taxon>Halolactibacillus</taxon>
    </lineage>
</organism>
<evidence type="ECO:0000313" key="2">
    <source>
        <dbReference type="EMBL" id="GEM04904.1"/>
    </source>
</evidence>
<accession>A0A1I6U1D1</accession>
<evidence type="ECO:0000256" key="1">
    <source>
        <dbReference type="SAM" id="Phobius"/>
    </source>
</evidence>
<gene>
    <name evidence="2" type="ORF">HMI01_18920</name>
    <name evidence="3" type="ORF">SAMN05421668_12050</name>
</gene>
<keyword evidence="5" id="KW-1185">Reference proteome</keyword>
<evidence type="ECO:0000313" key="4">
    <source>
        <dbReference type="Proteomes" id="UP000199139"/>
    </source>
</evidence>
<keyword evidence="1" id="KW-1133">Transmembrane helix</keyword>
<evidence type="ECO:0000313" key="5">
    <source>
        <dbReference type="Proteomes" id="UP000321773"/>
    </source>
</evidence>
<keyword evidence="1" id="KW-0472">Membrane</keyword>
<dbReference type="Proteomes" id="UP000199139">
    <property type="component" value="Unassembled WGS sequence"/>
</dbReference>
<protein>
    <submittedName>
        <fullName evidence="3">Uncharacterized protein</fullName>
    </submittedName>
</protein>
<keyword evidence="1" id="KW-0812">Transmembrane</keyword>